<dbReference type="Proteomes" id="UP000887540">
    <property type="component" value="Unplaced"/>
</dbReference>
<dbReference type="PANTHER" id="PTHR46428:SF1">
    <property type="entry name" value="KELCH DOMAIN-CONTAINING PROTEIN 10"/>
    <property type="match status" value="1"/>
</dbReference>
<keyword evidence="1" id="KW-0880">Kelch repeat</keyword>
<proteinExistence type="predicted"/>
<dbReference type="PANTHER" id="PTHR46428">
    <property type="entry name" value="KELCH DOMAIN-CONTAINING PROTEIN 10"/>
    <property type="match status" value="1"/>
</dbReference>
<evidence type="ECO:0000313" key="3">
    <source>
        <dbReference type="Proteomes" id="UP000887540"/>
    </source>
</evidence>
<protein>
    <submittedName>
        <fullName evidence="4">Kelch motif family protein</fullName>
    </submittedName>
</protein>
<evidence type="ECO:0000313" key="4">
    <source>
        <dbReference type="WBParaSite" id="ACRNAN_scaffold1451.g26201.t1"/>
    </source>
</evidence>
<keyword evidence="3" id="KW-1185">Reference proteome</keyword>
<evidence type="ECO:0000256" key="2">
    <source>
        <dbReference type="ARBA" id="ARBA00022737"/>
    </source>
</evidence>
<reference evidence="4" key="1">
    <citation type="submission" date="2022-11" db="UniProtKB">
        <authorList>
            <consortium name="WormBaseParasite"/>
        </authorList>
    </citation>
    <scope>IDENTIFICATION</scope>
</reference>
<accession>A0A914CVC8</accession>
<dbReference type="WBParaSite" id="ACRNAN_scaffold1451.g26201.t1">
    <property type="protein sequence ID" value="ACRNAN_scaffold1451.g26201.t1"/>
    <property type="gene ID" value="ACRNAN_scaffold1451.g26201"/>
</dbReference>
<dbReference type="InterPro" id="IPR052125">
    <property type="entry name" value="KLHDC10"/>
</dbReference>
<dbReference type="InterPro" id="IPR015915">
    <property type="entry name" value="Kelch-typ_b-propeller"/>
</dbReference>
<dbReference type="SUPFAM" id="SSF117281">
    <property type="entry name" value="Kelch motif"/>
    <property type="match status" value="2"/>
</dbReference>
<dbReference type="GO" id="GO:0032874">
    <property type="term" value="P:positive regulation of stress-activated MAPK cascade"/>
    <property type="evidence" value="ECO:0007669"/>
    <property type="project" value="TreeGrafter"/>
</dbReference>
<organism evidence="3 4">
    <name type="scientific">Acrobeloides nanus</name>
    <dbReference type="NCBI Taxonomy" id="290746"/>
    <lineage>
        <taxon>Eukaryota</taxon>
        <taxon>Metazoa</taxon>
        <taxon>Ecdysozoa</taxon>
        <taxon>Nematoda</taxon>
        <taxon>Chromadorea</taxon>
        <taxon>Rhabditida</taxon>
        <taxon>Tylenchina</taxon>
        <taxon>Cephalobomorpha</taxon>
        <taxon>Cephaloboidea</taxon>
        <taxon>Cephalobidae</taxon>
        <taxon>Acrobeloides</taxon>
    </lineage>
</organism>
<keyword evidence="2" id="KW-0677">Repeat</keyword>
<dbReference type="AlphaFoldDB" id="A0A914CVC8"/>
<evidence type="ECO:0000256" key="1">
    <source>
        <dbReference type="ARBA" id="ARBA00022441"/>
    </source>
</evidence>
<dbReference type="Gene3D" id="2.120.10.80">
    <property type="entry name" value="Kelch-type beta propeller"/>
    <property type="match status" value="1"/>
</dbReference>
<dbReference type="Pfam" id="PF24681">
    <property type="entry name" value="Kelch_KLHDC2_KLHL20_DRC7"/>
    <property type="match status" value="1"/>
</dbReference>
<name>A0A914CVC8_9BILA</name>
<sequence length="481" mass="55005">MLTPVKDIGHDVKELVRIRKEHEDTIFKRRNIKPRIEFYTNSQYIKVYCADRQAYLNKNGPRCKCIEQEKHLNQSLRKVPKDEKLFNPRLINDEFTPQIMEWVSTEYKCAPCLRSSTKMIATSDFLFIFGGSNPNMSKNSKSALQDVHRFNILTRKWTKLNVDNIPASLICFSTCWNPNPSDTNLVGYIYGGAYDSEGIQMSNELYKFLIDSDGGISFEKVHVENKPSPRCGSAMIMNKTGKLYLIGGADEKGYLCDVWVLDMKMGKLSWKEIKHGCLLKGRYMHEVMLIYDKIFLIAGGDGDWSAPLDKIDVFDIKTQKFIQINTLSDENHGYPHPRQFLSAVIDGTDAYIIGGLAYIKSEQGPASSNMADTKIFSDIWKLSQIIIDGEIFYKWNKMSTSLKMALFFHASAITPEGCVYNFGGCIDAKFMYPSNKLQRFWINPPTLKQISMFKALSNNPSLIEQIQDLRQSLSMKLIRGH</sequence>